<evidence type="ECO:0000259" key="2">
    <source>
        <dbReference type="PROSITE" id="PS50991"/>
    </source>
</evidence>
<name>A0A0F9FHE2_9ZZZZ</name>
<proteinExistence type="predicted"/>
<dbReference type="EMBL" id="LAZR01030410">
    <property type="protein sequence ID" value="KKL56690.1"/>
    <property type="molecule type" value="Genomic_DNA"/>
</dbReference>
<evidence type="ECO:0000313" key="3">
    <source>
        <dbReference type="EMBL" id="KKL56690.1"/>
    </source>
</evidence>
<dbReference type="InterPro" id="IPR000891">
    <property type="entry name" value="PYR_CT"/>
</dbReference>
<reference evidence="3" key="1">
    <citation type="journal article" date="2015" name="Nature">
        <title>Complex archaea that bridge the gap between prokaryotes and eukaryotes.</title>
        <authorList>
            <person name="Spang A."/>
            <person name="Saw J.H."/>
            <person name="Jorgensen S.L."/>
            <person name="Zaremba-Niedzwiedzka K."/>
            <person name="Martijn J."/>
            <person name="Lind A.E."/>
            <person name="van Eijk R."/>
            <person name="Schleper C."/>
            <person name="Guy L."/>
            <person name="Ettema T.J."/>
        </authorList>
    </citation>
    <scope>NUCLEOTIDE SEQUENCE</scope>
</reference>
<dbReference type="AlphaFoldDB" id="A0A0F9FHE2"/>
<keyword evidence="1" id="KW-0808">Transferase</keyword>
<accession>A0A0F9FHE2</accession>
<feature type="domain" description="Pyruvate carboxyltransferase" evidence="2">
    <location>
        <begin position="1"/>
        <end position="102"/>
    </location>
</feature>
<dbReference type="PANTHER" id="PTHR42880:SF1">
    <property type="entry name" value="ISOPROPYLMALATE_HOMOCITRATE_CITRAMALATE SYNTHASE FAMILY PROTEIN"/>
    <property type="match status" value="1"/>
</dbReference>
<protein>
    <recommendedName>
        <fullName evidence="2">Pyruvate carboxyltransferase domain-containing protein</fullName>
    </recommendedName>
</protein>
<feature type="non-terminal residue" evidence="3">
    <location>
        <position position="1"/>
    </location>
</feature>
<sequence>CDTMGFGVSFPGVELPRSIPKLIYKLNQEVGVPSDRLEWHGHNDFHKVHANGATAWLYGCDAVNTTLFGFGERTGNPPLEGAIIEYIALKGDLCGIDTTAITELAAYMQSIGLPIPESFPFVGRHFNTTRAGIHAGGLRQDERIYNIFDTTALLGRPPRVAITDKSGTDGVVLWVNDFLGLAGRDRVNKIKIHALARWVMDQYEVHGRLTAISDQELEQQVQELMPELWSKHKGDGQ</sequence>
<gene>
    <name evidence="3" type="ORF">LCGC14_2242880</name>
</gene>
<evidence type="ECO:0000256" key="1">
    <source>
        <dbReference type="ARBA" id="ARBA00022679"/>
    </source>
</evidence>
<dbReference type="Gene3D" id="3.20.20.70">
    <property type="entry name" value="Aldolase class I"/>
    <property type="match status" value="1"/>
</dbReference>
<dbReference type="GO" id="GO:0016740">
    <property type="term" value="F:transferase activity"/>
    <property type="evidence" value="ECO:0007669"/>
    <property type="project" value="UniProtKB-KW"/>
</dbReference>
<dbReference type="Pfam" id="PF00682">
    <property type="entry name" value="HMGL-like"/>
    <property type="match status" value="1"/>
</dbReference>
<dbReference type="PROSITE" id="PS50991">
    <property type="entry name" value="PYR_CT"/>
    <property type="match status" value="1"/>
</dbReference>
<dbReference type="InterPro" id="IPR013785">
    <property type="entry name" value="Aldolase_TIM"/>
</dbReference>
<comment type="caution">
    <text evidence="3">The sequence shown here is derived from an EMBL/GenBank/DDBJ whole genome shotgun (WGS) entry which is preliminary data.</text>
</comment>
<organism evidence="3">
    <name type="scientific">marine sediment metagenome</name>
    <dbReference type="NCBI Taxonomy" id="412755"/>
    <lineage>
        <taxon>unclassified sequences</taxon>
        <taxon>metagenomes</taxon>
        <taxon>ecological metagenomes</taxon>
    </lineage>
</organism>
<dbReference type="PANTHER" id="PTHR42880">
    <property type="entry name" value="HOMOCITRATE SYNTHASE"/>
    <property type="match status" value="1"/>
</dbReference>
<dbReference type="SUPFAM" id="SSF51569">
    <property type="entry name" value="Aldolase"/>
    <property type="match status" value="1"/>
</dbReference>